<comment type="catalytic activity">
    <reaction evidence="9">
        <text>3',3'-c-di-GMP + H2O = 5'-phosphoguanylyl(3'-&gt;5')guanosine + H(+)</text>
        <dbReference type="Rhea" id="RHEA:24902"/>
        <dbReference type="ChEBI" id="CHEBI:15377"/>
        <dbReference type="ChEBI" id="CHEBI:15378"/>
        <dbReference type="ChEBI" id="CHEBI:58754"/>
        <dbReference type="ChEBI" id="CHEBI:58805"/>
        <dbReference type="EC" id="3.1.4.52"/>
    </reaction>
</comment>
<dbReference type="EC" id="3.1.4.52" evidence="2"/>
<proteinExistence type="predicted"/>
<evidence type="ECO:0000256" key="4">
    <source>
        <dbReference type="ARBA" id="ARBA00022636"/>
    </source>
</evidence>
<dbReference type="CDD" id="cd01948">
    <property type="entry name" value="EAL"/>
    <property type="match status" value="1"/>
</dbReference>
<evidence type="ECO:0000256" key="9">
    <source>
        <dbReference type="ARBA" id="ARBA00034290"/>
    </source>
</evidence>
<dbReference type="PANTHER" id="PTHR33121:SF79">
    <property type="entry name" value="CYCLIC DI-GMP PHOSPHODIESTERASE PDED-RELATED"/>
    <property type="match status" value="1"/>
</dbReference>
<dbReference type="SMART" id="SM00052">
    <property type="entry name" value="EAL"/>
    <property type="match status" value="1"/>
</dbReference>
<keyword evidence="6" id="KW-0378">Hydrolase</keyword>
<evidence type="ECO:0000256" key="8">
    <source>
        <dbReference type="ARBA" id="ARBA00023136"/>
    </source>
</evidence>
<feature type="transmembrane region" description="Helical" evidence="10">
    <location>
        <begin position="278"/>
        <end position="300"/>
    </location>
</feature>
<keyword evidence="8 10" id="KW-0472">Membrane</keyword>
<dbReference type="GO" id="GO:0071111">
    <property type="term" value="F:cyclic-guanylate-specific phosphodiesterase activity"/>
    <property type="evidence" value="ECO:0007669"/>
    <property type="project" value="UniProtKB-EC"/>
</dbReference>
<reference evidence="12 13" key="1">
    <citation type="submission" date="2017-06" db="EMBL/GenBank/DDBJ databases">
        <title>Herbaspirillum phytohormonus sp. nov., isolated from the root nodule of Robinia pseudoacacia in lead-zinc mine.</title>
        <authorList>
            <person name="Fan M."/>
            <person name="Lin Y."/>
        </authorList>
    </citation>
    <scope>NUCLEOTIDE SEQUENCE [LARGE SCALE GENOMIC DNA]</scope>
    <source>
        <strain evidence="12 13">HZ10</strain>
    </source>
</reference>
<dbReference type="Gene3D" id="3.20.20.450">
    <property type="entry name" value="EAL domain"/>
    <property type="match status" value="1"/>
</dbReference>
<dbReference type="PANTHER" id="PTHR33121">
    <property type="entry name" value="CYCLIC DI-GMP PHOSPHODIESTERASE PDEF"/>
    <property type="match status" value="1"/>
</dbReference>
<evidence type="ECO:0000256" key="10">
    <source>
        <dbReference type="SAM" id="Phobius"/>
    </source>
</evidence>
<evidence type="ECO:0000256" key="6">
    <source>
        <dbReference type="ARBA" id="ARBA00022801"/>
    </source>
</evidence>
<dbReference type="Pfam" id="PF12792">
    <property type="entry name" value="CSS-motif"/>
    <property type="match status" value="1"/>
</dbReference>
<evidence type="ECO:0000256" key="5">
    <source>
        <dbReference type="ARBA" id="ARBA00022692"/>
    </source>
</evidence>
<protein>
    <recommendedName>
        <fullName evidence="2">cyclic-guanylate-specific phosphodiesterase</fullName>
        <ecNumber evidence="2">3.1.4.52</ecNumber>
    </recommendedName>
</protein>
<feature type="domain" description="EAL" evidence="11">
    <location>
        <begin position="302"/>
        <end position="554"/>
    </location>
</feature>
<dbReference type="Pfam" id="PF00563">
    <property type="entry name" value="EAL"/>
    <property type="match status" value="1"/>
</dbReference>
<keyword evidence="7 10" id="KW-1133">Transmembrane helix</keyword>
<evidence type="ECO:0000259" key="11">
    <source>
        <dbReference type="PROSITE" id="PS50883"/>
    </source>
</evidence>
<dbReference type="GO" id="GO:0005886">
    <property type="term" value="C:plasma membrane"/>
    <property type="evidence" value="ECO:0007669"/>
    <property type="project" value="UniProtKB-SubCell"/>
</dbReference>
<dbReference type="AlphaFoldDB" id="A0A246WKZ3"/>
<organism evidence="12 13">
    <name type="scientific">Herbaspirillum robiniae</name>
    <dbReference type="NCBI Taxonomy" id="2014887"/>
    <lineage>
        <taxon>Bacteria</taxon>
        <taxon>Pseudomonadati</taxon>
        <taxon>Pseudomonadota</taxon>
        <taxon>Betaproteobacteria</taxon>
        <taxon>Burkholderiales</taxon>
        <taxon>Oxalobacteraceae</taxon>
        <taxon>Herbaspirillum</taxon>
    </lineage>
</organism>
<comment type="subcellular location">
    <subcellularLocation>
        <location evidence="1">Cell membrane</location>
        <topology evidence="1">Multi-pass membrane protein</topology>
    </subcellularLocation>
</comment>
<dbReference type="InterPro" id="IPR035919">
    <property type="entry name" value="EAL_sf"/>
</dbReference>
<keyword evidence="3" id="KW-1003">Cell membrane</keyword>
<evidence type="ECO:0000256" key="7">
    <source>
        <dbReference type="ARBA" id="ARBA00022989"/>
    </source>
</evidence>
<accession>A0A246WKZ3</accession>
<evidence type="ECO:0000313" key="12">
    <source>
        <dbReference type="EMBL" id="OWY26972.1"/>
    </source>
</evidence>
<gene>
    <name evidence="12" type="ORF">CEJ42_21710</name>
</gene>
<keyword evidence="5 10" id="KW-0812">Transmembrane</keyword>
<dbReference type="PROSITE" id="PS50883">
    <property type="entry name" value="EAL"/>
    <property type="match status" value="1"/>
</dbReference>
<dbReference type="Proteomes" id="UP000197596">
    <property type="component" value="Unassembled WGS sequence"/>
</dbReference>
<dbReference type="InterPro" id="IPR024744">
    <property type="entry name" value="CSS-motif_dom"/>
</dbReference>
<name>A0A246WKZ3_9BURK</name>
<evidence type="ECO:0000256" key="3">
    <source>
        <dbReference type="ARBA" id="ARBA00022475"/>
    </source>
</evidence>
<sequence length="567" mass="62227">MPGLIPRHPSTSACRARLPCLHGGAWPPDESGAHAGGETVIKARYIPIAAAAALGVAALLLPVWIGWSWSWQRTLSEERGELNRVGAQVAYQGHAILRQAAETLRYFQQLRLPPCSDAHIARMRASTIGTRMVDEIGYYRDGRLACNTWGRVGETVMLEAAFTLVEPNLQLRAASFSLASPAERMIGLYSRGHYVYIEPGRFVDVPLEGDVQVAVFSVAGDPIVGRNEPDWAAARRVAGGARAHDDQRLFSALADRDFKIVVSTPMARVQARLRHERLALLPLSLLAWALALAAIATWLGRRLSLVGELRTALARGDLAVHYQPIVELHTGRCRGAEALVRWRHPSGRWIAPEEFIPLAERHGMAGRITRHVLRTVLADMGAMLRADAQLHIALNLSPQDMRDGVALDTLSATLVGTGVACRQIWLEATERGFMDVDAARLAMARARQRGHVVAIDDFGTGYSSLSYLQALPLDVLKIDKSFVDKIGTDSASSTVINHIIEMARSLRLMMVAEGIETQEQADWLRRHEVGLGQGWLFARAMPAQDFIAFLREREYAGLQPEAALSGG</sequence>
<dbReference type="SUPFAM" id="SSF141868">
    <property type="entry name" value="EAL domain-like"/>
    <property type="match status" value="1"/>
</dbReference>
<feature type="transmembrane region" description="Helical" evidence="10">
    <location>
        <begin position="45"/>
        <end position="67"/>
    </location>
</feature>
<dbReference type="InterPro" id="IPR001633">
    <property type="entry name" value="EAL_dom"/>
</dbReference>
<evidence type="ECO:0000256" key="1">
    <source>
        <dbReference type="ARBA" id="ARBA00004651"/>
    </source>
</evidence>
<dbReference type="InterPro" id="IPR050706">
    <property type="entry name" value="Cyclic-di-GMP_PDE-like"/>
</dbReference>
<evidence type="ECO:0000256" key="2">
    <source>
        <dbReference type="ARBA" id="ARBA00012282"/>
    </source>
</evidence>
<dbReference type="EMBL" id="NJGU01000014">
    <property type="protein sequence ID" value="OWY26972.1"/>
    <property type="molecule type" value="Genomic_DNA"/>
</dbReference>
<comment type="caution">
    <text evidence="12">The sequence shown here is derived from an EMBL/GenBank/DDBJ whole genome shotgun (WGS) entry which is preliminary data.</text>
</comment>
<evidence type="ECO:0000313" key="13">
    <source>
        <dbReference type="Proteomes" id="UP000197596"/>
    </source>
</evidence>
<keyword evidence="4" id="KW-0973">c-di-GMP</keyword>